<evidence type="ECO:0000256" key="1">
    <source>
        <dbReference type="SAM" id="Coils"/>
    </source>
</evidence>
<feature type="compositionally biased region" description="Basic and acidic residues" evidence="2">
    <location>
        <begin position="330"/>
        <end position="344"/>
    </location>
</feature>
<keyword evidence="1" id="KW-0175">Coiled coil</keyword>
<sequence>MDFPEKSYSRGISENFFGILCYIKEFDPNQPSDYSCENEIPKFFQHLKQALVSKSWNNLYQMYRFVIDIMITSARSQEIIDLRIAWGSKMYETFEERDMAMRRRNDGCPILGKSSSRNVDTGTVVLLPVTTAMIDCFHECTTKVSLLVTAQMNLLTKKVQGDYKPVFKNFLLFFECLKENLCTNEFAEMLREFRSPLYTAIVKETKFLLNFIFSWDPNTTLPGDEETINPDLYINGFFPSLVSAMQARFRGRDRAKRRLNQENKTSQDSDSLTGSGPSQPLHETVLSKMYEVQQSETTKVNEISSTRATEFEDIDVAMFSRGSKNRANHQKLEEKLSKKVEKEPSQPIRESVPSKTYEVRHAVPIEVPTIKEASSTRVPEVHQTTPCKVTEVKETNKVPLEPNEANQQEGFARLESILQKFLKEQLDLFRSETDRKLNNLENLNLEENLKKNLKNHFDQQLNQINASCNKKFDDLSDKYLEIDGKIDKAMNNMKEQWEKKMEEMKLMKTSEGEDFTQVLVSVDKKFDEQEQKLKLREEKLERKMEELKLKEYSVNEKMEEMKTREDSLDKKMEAMIEKSVKEQKQQFELSKVLIDRKMEAAIEKSFENQEEKIQLKDKMLEKKIETMIGRSGKEQEEKWKLEAMEIIEDSLAKKMEALIEKSVQEQSKLKEDFLIKKVEEMRVREELNKKMREIIGQSVQEQKDQLKLKGDLLNKKMEEIKIEEESLNKKVEAMIEERVQEHEEKLKLKEDSLNIKLKEMKILEDSLGKKMEEMIEKSVHEQKEQLKLKEEVLDKKIEEVKSKEELLDRKIDAMIELMKVFEQPSYSGSLPTADHLDDEELRQIQESFEKQLADQEARQAAEMEELKERGRQKKEKARGEIRELTRSVSRARERASFRL</sequence>
<organism evidence="4">
    <name type="scientific">Caenorhabditis brenneri</name>
    <name type="common">Nematode worm</name>
    <dbReference type="NCBI Taxonomy" id="135651"/>
    <lineage>
        <taxon>Eukaryota</taxon>
        <taxon>Metazoa</taxon>
        <taxon>Ecdysozoa</taxon>
        <taxon>Nematoda</taxon>
        <taxon>Chromadorea</taxon>
        <taxon>Rhabditida</taxon>
        <taxon>Rhabditina</taxon>
        <taxon>Rhabditomorpha</taxon>
        <taxon>Rhabditoidea</taxon>
        <taxon>Rhabditidae</taxon>
        <taxon>Peloderinae</taxon>
        <taxon>Caenorhabditis</taxon>
    </lineage>
</organism>
<feature type="compositionally biased region" description="Polar residues" evidence="2">
    <location>
        <begin position="268"/>
        <end position="278"/>
    </location>
</feature>
<dbReference type="InParanoid" id="G0MA68"/>
<feature type="compositionally biased region" description="Basic and acidic residues" evidence="2">
    <location>
        <begin position="877"/>
        <end position="899"/>
    </location>
</feature>
<dbReference type="Proteomes" id="UP000008068">
    <property type="component" value="Unassembled WGS sequence"/>
</dbReference>
<feature type="region of interest" description="Disordered" evidence="2">
    <location>
        <begin position="254"/>
        <end position="281"/>
    </location>
</feature>
<dbReference type="OMA" id="AYQVKND"/>
<evidence type="ECO:0000313" key="4">
    <source>
        <dbReference type="Proteomes" id="UP000008068"/>
    </source>
</evidence>
<feature type="compositionally biased region" description="Basic and acidic residues" evidence="2">
    <location>
        <begin position="852"/>
        <end position="869"/>
    </location>
</feature>
<feature type="coiled-coil region" evidence="1">
    <location>
        <begin position="526"/>
        <end position="578"/>
    </location>
</feature>
<evidence type="ECO:0000256" key="2">
    <source>
        <dbReference type="SAM" id="MobiDB-lite"/>
    </source>
</evidence>
<keyword evidence="4" id="KW-1185">Reference proteome</keyword>
<gene>
    <name evidence="3" type="ORF">CAEBREN_05506</name>
</gene>
<feature type="coiled-coil region" evidence="1">
    <location>
        <begin position="703"/>
        <end position="806"/>
    </location>
</feature>
<dbReference type="HOGENOM" id="CLU_322164_0_0_1"/>
<evidence type="ECO:0000313" key="3">
    <source>
        <dbReference type="EMBL" id="EGT30793.1"/>
    </source>
</evidence>
<dbReference type="STRING" id="135651.G0MA68"/>
<protein>
    <submittedName>
        <fullName evidence="3">Uncharacterized protein</fullName>
    </submittedName>
</protein>
<reference evidence="4" key="1">
    <citation type="submission" date="2011-07" db="EMBL/GenBank/DDBJ databases">
        <authorList>
            <consortium name="Caenorhabditis brenneri Sequencing and Analysis Consortium"/>
            <person name="Wilson R.K."/>
        </authorList>
    </citation>
    <scope>NUCLEOTIDE SEQUENCE [LARGE SCALE GENOMIC DNA]</scope>
    <source>
        <strain evidence="4">PB2801</strain>
    </source>
</reference>
<dbReference type="EMBL" id="GL379787">
    <property type="protein sequence ID" value="EGT30793.1"/>
    <property type="molecule type" value="Genomic_DNA"/>
</dbReference>
<feature type="region of interest" description="Disordered" evidence="2">
    <location>
        <begin position="322"/>
        <end position="355"/>
    </location>
</feature>
<name>G0MA68_CAEBE</name>
<dbReference type="AlphaFoldDB" id="G0MA68"/>
<feature type="region of interest" description="Disordered" evidence="2">
    <location>
        <begin position="852"/>
        <end position="899"/>
    </location>
</feature>
<dbReference type="eggNOG" id="KOG1836">
    <property type="taxonomic scope" value="Eukaryota"/>
</dbReference>
<proteinExistence type="predicted"/>
<accession>G0MA68</accession>